<dbReference type="CDD" id="cd00403">
    <property type="entry name" value="Ribosomal_L1"/>
    <property type="match status" value="1"/>
</dbReference>
<dbReference type="Gene3D" id="3.30.190.20">
    <property type="match status" value="1"/>
</dbReference>
<keyword evidence="3" id="KW-0687">Ribonucleoprotein</keyword>
<dbReference type="SUPFAM" id="SSF56808">
    <property type="entry name" value="Ribosomal protein L1"/>
    <property type="match status" value="1"/>
</dbReference>
<comment type="caution">
    <text evidence="3">The sequence shown here is derived from an EMBL/GenBank/DDBJ whole genome shotgun (WGS) entry which is preliminary data.</text>
</comment>
<gene>
    <name evidence="2" type="ORF">B4U79_12456</name>
    <name evidence="3" type="ORF">B4U79_14062</name>
</gene>
<reference evidence="3 4" key="1">
    <citation type="journal article" date="2018" name="Gigascience">
        <title>Genomes of trombidid mites reveal novel predicted allergens and laterally-transferred genes associated with secondary metabolism.</title>
        <authorList>
            <person name="Dong X."/>
            <person name="Chaisiri K."/>
            <person name="Xia D."/>
            <person name="Armstrong S.D."/>
            <person name="Fang Y."/>
            <person name="Donnelly M.J."/>
            <person name="Kadowaki T."/>
            <person name="McGarry J.W."/>
            <person name="Darby A.C."/>
            <person name="Makepeace B.L."/>
        </authorList>
    </citation>
    <scope>NUCLEOTIDE SEQUENCE [LARGE SCALE GENOMIC DNA]</scope>
    <source>
        <strain evidence="3">UoL-WK</strain>
    </source>
</reference>
<dbReference type="Pfam" id="PF00687">
    <property type="entry name" value="Ribosomal_L1"/>
    <property type="match status" value="1"/>
</dbReference>
<reference evidence="3" key="2">
    <citation type="submission" date="2018-11" db="EMBL/GenBank/DDBJ databases">
        <title>Trombidioid mite genomics.</title>
        <authorList>
            <person name="Dong X."/>
        </authorList>
    </citation>
    <scope>NUCLEOTIDE SEQUENCE</scope>
    <source>
        <strain evidence="3">UoL-WK</strain>
    </source>
</reference>
<keyword evidence="4" id="KW-1185">Reference proteome</keyword>
<protein>
    <submittedName>
        <fullName evidence="3">Ribosomal protein L1p/L10e-like protein</fullName>
    </submittedName>
</protein>
<evidence type="ECO:0000256" key="1">
    <source>
        <dbReference type="SAM" id="MobiDB-lite"/>
    </source>
</evidence>
<dbReference type="InterPro" id="IPR016095">
    <property type="entry name" value="Ribosomal_uL1_3-a/b-sand"/>
</dbReference>
<dbReference type="EMBL" id="NCKU01000017">
    <property type="protein sequence ID" value="RWS17925.1"/>
    <property type="molecule type" value="Genomic_DNA"/>
</dbReference>
<accession>A0A3S3P9M7</accession>
<name>A0A3S3P9M7_9ACAR</name>
<dbReference type="EMBL" id="NCKU01000016">
    <property type="protein sequence ID" value="RWS17944.1"/>
    <property type="molecule type" value="Genomic_DNA"/>
</dbReference>
<dbReference type="GO" id="GO:0005840">
    <property type="term" value="C:ribosome"/>
    <property type="evidence" value="ECO:0007669"/>
    <property type="project" value="UniProtKB-KW"/>
</dbReference>
<evidence type="ECO:0000313" key="4">
    <source>
        <dbReference type="Proteomes" id="UP000285301"/>
    </source>
</evidence>
<keyword evidence="3" id="KW-0689">Ribosomal protein</keyword>
<feature type="region of interest" description="Disordered" evidence="1">
    <location>
        <begin position="298"/>
        <end position="326"/>
    </location>
</feature>
<dbReference type="InterPro" id="IPR023674">
    <property type="entry name" value="Ribosomal_uL1-like"/>
</dbReference>
<evidence type="ECO:0000313" key="2">
    <source>
        <dbReference type="EMBL" id="RWS17925.1"/>
    </source>
</evidence>
<proteinExistence type="predicted"/>
<sequence length="326" mass="37954">MFPNWSTFTHVIGPIPHPFATETDIDVCLIVRDLEPKNFLPDREFDLNQTREYYTQKLRAAGFSDDFITQRIYILPMRELFTEFREYEAKRKLCDAYDLFLADRSLMNNKFKALNLFLGSKFFVERKKMPIPVQIRKLEGEELKQEISDAFSKIQICMTGRGNACTVQIGKLGQSVDELSANLSFVLKEVKHLFKNNVGMLRLKTAKSFAIPIFADLGSKSDVDLKSILPRNKLMREGTEDEFPLFNHSNVIVYPSGDVRFKKTESENANEEDVDDEKLSKLEDKWVRITNKRKRKQKWLTKPLGKRMKRDGKRRKVEKIHGTTSN</sequence>
<dbReference type="Proteomes" id="UP000285301">
    <property type="component" value="Unassembled WGS sequence"/>
</dbReference>
<feature type="compositionally biased region" description="Basic residues" evidence="1">
    <location>
        <begin position="298"/>
        <end position="318"/>
    </location>
</feature>
<dbReference type="OrthoDB" id="10251727at2759"/>
<dbReference type="STRING" id="1965070.A0A3S3P9M7"/>
<dbReference type="InterPro" id="IPR028364">
    <property type="entry name" value="Ribosomal_uL1/biogenesis"/>
</dbReference>
<dbReference type="AlphaFoldDB" id="A0A3S3P9M7"/>
<dbReference type="Gene3D" id="3.40.50.790">
    <property type="match status" value="1"/>
</dbReference>
<organism evidence="3 4">
    <name type="scientific">Dinothrombium tinctorium</name>
    <dbReference type="NCBI Taxonomy" id="1965070"/>
    <lineage>
        <taxon>Eukaryota</taxon>
        <taxon>Metazoa</taxon>
        <taxon>Ecdysozoa</taxon>
        <taxon>Arthropoda</taxon>
        <taxon>Chelicerata</taxon>
        <taxon>Arachnida</taxon>
        <taxon>Acari</taxon>
        <taxon>Acariformes</taxon>
        <taxon>Trombidiformes</taxon>
        <taxon>Prostigmata</taxon>
        <taxon>Anystina</taxon>
        <taxon>Parasitengona</taxon>
        <taxon>Trombidioidea</taxon>
        <taxon>Trombidiidae</taxon>
        <taxon>Dinothrombium</taxon>
    </lineage>
</organism>
<evidence type="ECO:0000313" key="3">
    <source>
        <dbReference type="EMBL" id="RWS17944.1"/>
    </source>
</evidence>